<evidence type="ECO:0008006" key="3">
    <source>
        <dbReference type="Google" id="ProtNLM"/>
    </source>
</evidence>
<dbReference type="SUPFAM" id="SSF53067">
    <property type="entry name" value="Actin-like ATPase domain"/>
    <property type="match status" value="1"/>
</dbReference>
<reference evidence="1 2" key="1">
    <citation type="journal article" date="2023" name="Hortic Res">
        <title>The complete reference genome for grapevine (Vitis vinifera L.) genetics and breeding.</title>
        <authorList>
            <person name="Shi X."/>
            <person name="Cao S."/>
            <person name="Wang X."/>
            <person name="Huang S."/>
            <person name="Wang Y."/>
            <person name="Liu Z."/>
            <person name="Liu W."/>
            <person name="Leng X."/>
            <person name="Peng Y."/>
            <person name="Wang N."/>
            <person name="Wang Y."/>
            <person name="Ma Z."/>
            <person name="Xu X."/>
            <person name="Zhang F."/>
            <person name="Xue H."/>
            <person name="Zhong H."/>
            <person name="Wang Y."/>
            <person name="Zhang K."/>
            <person name="Velt A."/>
            <person name="Avia K."/>
            <person name="Holtgrawe D."/>
            <person name="Grimplet J."/>
            <person name="Matus J.T."/>
            <person name="Ware D."/>
            <person name="Wu X."/>
            <person name="Wang H."/>
            <person name="Liu C."/>
            <person name="Fang Y."/>
            <person name="Rustenholz C."/>
            <person name="Cheng Z."/>
            <person name="Xiao H."/>
            <person name="Zhou Y."/>
        </authorList>
    </citation>
    <scope>NUCLEOTIDE SEQUENCE [LARGE SCALE GENOMIC DNA]</scope>
    <source>
        <strain evidence="2">cv. Pinot noir / PN40024</strain>
        <tissue evidence="1">Leaf</tissue>
    </source>
</reference>
<evidence type="ECO:0000313" key="1">
    <source>
        <dbReference type="EMBL" id="WJZ92622.1"/>
    </source>
</evidence>
<sequence length="93" mass="10590">MEAVVVNAGSKFLKVGFTILDQAPSMIIPPQMKHTLEDGPLTDSSLFEGITADLVVRGFIRDWDAMEDLLNHGRFYLQTHFQLPRLSRKNWCN</sequence>
<keyword evidence="2" id="KW-1185">Reference proteome</keyword>
<dbReference type="InterPro" id="IPR043129">
    <property type="entry name" value="ATPase_NBD"/>
</dbReference>
<proteinExistence type="predicted"/>
<dbReference type="Gene3D" id="3.30.420.40">
    <property type="match status" value="1"/>
</dbReference>
<dbReference type="Proteomes" id="UP001227230">
    <property type="component" value="Chromosome 8"/>
</dbReference>
<protein>
    <recommendedName>
        <fullName evidence="3">Actin-related protein 7</fullName>
    </recommendedName>
</protein>
<organism evidence="1 2">
    <name type="scientific">Vitis vinifera</name>
    <name type="common">Grape</name>
    <dbReference type="NCBI Taxonomy" id="29760"/>
    <lineage>
        <taxon>Eukaryota</taxon>
        <taxon>Viridiplantae</taxon>
        <taxon>Streptophyta</taxon>
        <taxon>Embryophyta</taxon>
        <taxon>Tracheophyta</taxon>
        <taxon>Spermatophyta</taxon>
        <taxon>Magnoliopsida</taxon>
        <taxon>eudicotyledons</taxon>
        <taxon>Gunneridae</taxon>
        <taxon>Pentapetalae</taxon>
        <taxon>rosids</taxon>
        <taxon>Vitales</taxon>
        <taxon>Vitaceae</taxon>
        <taxon>Viteae</taxon>
        <taxon>Vitis</taxon>
    </lineage>
</organism>
<accession>A0ABY9CB80</accession>
<evidence type="ECO:0000313" key="2">
    <source>
        <dbReference type="Proteomes" id="UP001227230"/>
    </source>
</evidence>
<name>A0ABY9CB80_VITVI</name>
<dbReference type="EMBL" id="CP126655">
    <property type="protein sequence ID" value="WJZ92622.1"/>
    <property type="molecule type" value="Genomic_DNA"/>
</dbReference>
<gene>
    <name evidence="1" type="ORF">VitviT2T_011607</name>
</gene>